<reference evidence="1" key="2">
    <citation type="submission" date="2016-11" db="EMBL/GenBank/DDBJ databases">
        <title>Complete Genome Sequencing of Pandoraea pulmonicola DSM 16583.</title>
        <authorList>
            <person name="Chan K.-G."/>
        </authorList>
    </citation>
    <scope>NUCLEOTIDE SEQUENCE</scope>
    <source>
        <strain evidence="1">DSM 16583</strain>
    </source>
</reference>
<gene>
    <name evidence="2" type="ORF">NCTC13159_00827</name>
    <name evidence="1" type="ORF">RO07_16970</name>
</gene>
<dbReference type="Proteomes" id="UP000254589">
    <property type="component" value="Unassembled WGS sequence"/>
</dbReference>
<dbReference type="RefSeq" id="WP_039409815.1">
    <property type="nucleotide sequence ID" value="NZ_CP010310.2"/>
</dbReference>
<evidence type="ECO:0000313" key="3">
    <source>
        <dbReference type="Proteomes" id="UP000035086"/>
    </source>
</evidence>
<dbReference type="AlphaFoldDB" id="A0AAJ5CZ94"/>
<evidence type="ECO:0000313" key="1">
    <source>
        <dbReference type="EMBL" id="AJC21748.1"/>
    </source>
</evidence>
<proteinExistence type="predicted"/>
<protein>
    <submittedName>
        <fullName evidence="2">Uncharacterized protein</fullName>
    </submittedName>
</protein>
<name>A0AAJ5CZ94_PANPU</name>
<accession>A0AAJ5CZ94</accession>
<dbReference type="EMBL" id="CP010310">
    <property type="protein sequence ID" value="AJC21748.1"/>
    <property type="molecule type" value="Genomic_DNA"/>
</dbReference>
<organism evidence="2 4">
    <name type="scientific">Pandoraea pulmonicola</name>
    <dbReference type="NCBI Taxonomy" id="93221"/>
    <lineage>
        <taxon>Bacteria</taxon>
        <taxon>Pseudomonadati</taxon>
        <taxon>Pseudomonadota</taxon>
        <taxon>Betaproteobacteria</taxon>
        <taxon>Burkholderiales</taxon>
        <taxon>Burkholderiaceae</taxon>
        <taxon>Pandoraea</taxon>
    </lineage>
</organism>
<evidence type="ECO:0000313" key="4">
    <source>
        <dbReference type="Proteomes" id="UP000254589"/>
    </source>
</evidence>
<dbReference type="KEGG" id="ppul:RO07_16970"/>
<dbReference type="Proteomes" id="UP000035086">
    <property type="component" value="Chromosome"/>
</dbReference>
<reference evidence="2 4" key="3">
    <citation type="submission" date="2018-06" db="EMBL/GenBank/DDBJ databases">
        <authorList>
            <consortium name="Pathogen Informatics"/>
            <person name="Doyle S."/>
        </authorList>
    </citation>
    <scope>NUCLEOTIDE SEQUENCE [LARGE SCALE GENOMIC DNA]</scope>
    <source>
        <strain evidence="2 4">NCTC13159</strain>
    </source>
</reference>
<keyword evidence="3" id="KW-1185">Reference proteome</keyword>
<evidence type="ECO:0000313" key="2">
    <source>
        <dbReference type="EMBL" id="SUA89363.1"/>
    </source>
</evidence>
<dbReference type="EMBL" id="UGSJ01000001">
    <property type="protein sequence ID" value="SUA89363.1"/>
    <property type="molecule type" value="Genomic_DNA"/>
</dbReference>
<reference evidence="3" key="1">
    <citation type="submission" date="2014-12" db="EMBL/GenBank/DDBJ databases">
        <title>Complete Genome Sequencing of Pandoraea pulmonicola DSM 16583.</title>
        <authorList>
            <person name="Chan K.-G."/>
        </authorList>
    </citation>
    <scope>NUCLEOTIDE SEQUENCE [LARGE SCALE GENOMIC DNA]</scope>
    <source>
        <strain evidence="3">DSM 16583</strain>
    </source>
</reference>
<sequence length="172" mass="19052">MRADKPALAQALGVSLETLERYEMIDVLGNAAVSRKKFGERDYLQALEIAVENGSPLDAQAFADKYEVHIDKVLSDARTLKAIQEYAPSLPPESDWPSNFPPRSWSVSRSVEPQDLLALREERASGGSFDLTAWAERLGLSLHLVRQYVTEDGELTPTGNDLLRRSNPQNAG</sequence>